<organism evidence="1 2">
    <name type="scientific">Leucogyrophana mollusca</name>
    <dbReference type="NCBI Taxonomy" id="85980"/>
    <lineage>
        <taxon>Eukaryota</taxon>
        <taxon>Fungi</taxon>
        <taxon>Dikarya</taxon>
        <taxon>Basidiomycota</taxon>
        <taxon>Agaricomycotina</taxon>
        <taxon>Agaricomycetes</taxon>
        <taxon>Agaricomycetidae</taxon>
        <taxon>Boletales</taxon>
        <taxon>Boletales incertae sedis</taxon>
        <taxon>Leucogyrophana</taxon>
    </lineage>
</organism>
<keyword evidence="2" id="KW-1185">Reference proteome</keyword>
<accession>A0ACB8BBP2</accession>
<name>A0ACB8BBP2_9AGAM</name>
<dbReference type="EMBL" id="MU266475">
    <property type="protein sequence ID" value="KAH7922715.1"/>
    <property type="molecule type" value="Genomic_DNA"/>
</dbReference>
<reference evidence="1" key="1">
    <citation type="journal article" date="2021" name="New Phytol.">
        <title>Evolutionary innovations through gain and loss of genes in the ectomycorrhizal Boletales.</title>
        <authorList>
            <person name="Wu G."/>
            <person name="Miyauchi S."/>
            <person name="Morin E."/>
            <person name="Kuo A."/>
            <person name="Drula E."/>
            <person name="Varga T."/>
            <person name="Kohler A."/>
            <person name="Feng B."/>
            <person name="Cao Y."/>
            <person name="Lipzen A."/>
            <person name="Daum C."/>
            <person name="Hundley H."/>
            <person name="Pangilinan J."/>
            <person name="Johnson J."/>
            <person name="Barry K."/>
            <person name="LaButti K."/>
            <person name="Ng V."/>
            <person name="Ahrendt S."/>
            <person name="Min B."/>
            <person name="Choi I.G."/>
            <person name="Park H."/>
            <person name="Plett J.M."/>
            <person name="Magnuson J."/>
            <person name="Spatafora J.W."/>
            <person name="Nagy L.G."/>
            <person name="Henrissat B."/>
            <person name="Grigoriev I.V."/>
            <person name="Yang Z.L."/>
            <person name="Xu J."/>
            <person name="Martin F.M."/>
        </authorList>
    </citation>
    <scope>NUCLEOTIDE SEQUENCE</scope>
    <source>
        <strain evidence="1">KUC20120723A-06</strain>
    </source>
</reference>
<protein>
    <submittedName>
        <fullName evidence="1">Uncharacterized protein</fullName>
    </submittedName>
</protein>
<evidence type="ECO:0000313" key="2">
    <source>
        <dbReference type="Proteomes" id="UP000790709"/>
    </source>
</evidence>
<comment type="caution">
    <text evidence="1">The sequence shown here is derived from an EMBL/GenBank/DDBJ whole genome shotgun (WGS) entry which is preliminary data.</text>
</comment>
<gene>
    <name evidence="1" type="ORF">BV22DRAFT_1070026</name>
</gene>
<proteinExistence type="predicted"/>
<evidence type="ECO:0000313" key="1">
    <source>
        <dbReference type="EMBL" id="KAH7922715.1"/>
    </source>
</evidence>
<dbReference type="Proteomes" id="UP000790709">
    <property type="component" value="Unassembled WGS sequence"/>
</dbReference>
<sequence length="770" mass="87798">MGAAVISEHLETLGIDVKDVWPWIMRDVEKYQECLPDALLAEFLYDCRDPNISIDKASLYKECLAAVLPICNGEYRRKKIDPVDSSEIKAALKEYIKPQHETSRYAPFVRAVNCALRCLGDLAPRGLIRAMDWDDDRNILFHRSDPVEIRQTHQGRVSRRKPDVVVVPWATATKAGNEDDEHAEKSDMYRTYASQPPEKAFKWADVRCAVEFKATKRKLGGVPTRYEVKDYVKPTKPFLSISVLKELDDADLALKSVAEAFVDEVEMAAEAPDPSSNTQDGTLKGKGKAPANAPVPSGRVLRARLDRERPSDDALVSQLDNKRAKPSPPESDPDRPPAVVQGGLYAAELFATHLGRPHVISLIILDDVVYVWRFDRQGTFQCSGVNFVQDLPRFLVLLLAMQRFGDKEWGLSQLFRVKRSKEDRWCTIRVDDHHTPVELRIRLPRHHKAFHYGLKGRSTNVLPVTLRALSGEHGDLPNSADYPRHNMAGELVIKLFWPENSRESEEDILKKVYEIAKDDPDVAGHVPEFIWAHKFKETSTATIRVALNMADPFRGARTFCGIVFRRLLPITDLSDKVFLRTWWQTAMCHYKLWRGGVHHRDISANNLMYYLKDNVPVGVVNDFDLASTKQGPTGNERTGTVPFMAIELLEHEGRAGHITHRYQHDAESLGWVLLWISLRYYNGALIDRNRPLDEWLQVDATRCHEKKCGFMMSASSRAAYKCSPSHEESWQIAQQFLFQMFGLHFHGSPVKPDEEIFSQYLLKNVEPYLH</sequence>